<reference evidence="3" key="4">
    <citation type="submission" date="2016-11" db="EMBL/GenBank/DDBJ databases">
        <authorList>
            <person name="Varghese N."/>
            <person name="Submissions S."/>
        </authorList>
    </citation>
    <scope>NUCLEOTIDE SEQUENCE</scope>
    <source>
        <strain evidence="3">DSM 1682</strain>
    </source>
</reference>
<feature type="chain" id="PRO_5044547778" evidence="1">
    <location>
        <begin position="22"/>
        <end position="87"/>
    </location>
</feature>
<evidence type="ECO:0000313" key="3">
    <source>
        <dbReference type="EMBL" id="SHE41188.1"/>
    </source>
</evidence>
<reference evidence="4" key="2">
    <citation type="submission" date="2016-01" db="EMBL/GenBank/DDBJ databases">
        <authorList>
            <person name="Poehlein A."/>
            <person name="Schlien K."/>
            <person name="Gottschalk G."/>
            <person name="Buckel W."/>
            <person name="Daniel R."/>
        </authorList>
    </citation>
    <scope>NUCLEOTIDE SEQUENCE [LARGE SCALE GENOMIC DNA]</scope>
    <source>
        <strain evidence="4">X2</strain>
    </source>
</reference>
<accession>A0A0X8VCZ4</accession>
<evidence type="ECO:0000313" key="5">
    <source>
        <dbReference type="Proteomes" id="UP000184204"/>
    </source>
</evidence>
<evidence type="ECO:0000313" key="2">
    <source>
        <dbReference type="EMBL" id="AMJ40472.1"/>
    </source>
</evidence>
<gene>
    <name evidence="2" type="ORF">CPRO_08720</name>
    <name evidence="3" type="ORF">SAMN02745151_00611</name>
</gene>
<protein>
    <submittedName>
        <fullName evidence="3">Uncharacterized protein</fullName>
    </submittedName>
</protein>
<dbReference type="Proteomes" id="UP000068026">
    <property type="component" value="Chromosome"/>
</dbReference>
<dbReference type="EMBL" id="CP014223">
    <property type="protein sequence ID" value="AMJ40472.1"/>
    <property type="molecule type" value="Genomic_DNA"/>
</dbReference>
<dbReference type="AlphaFoldDB" id="A0A0X8VCZ4"/>
<dbReference type="RefSeq" id="WP_066048180.1">
    <property type="nucleotide sequence ID" value="NZ_CP014223.1"/>
</dbReference>
<feature type="signal peptide" evidence="1">
    <location>
        <begin position="1"/>
        <end position="21"/>
    </location>
</feature>
<name>A0A0X8VCZ4_ANAPI</name>
<keyword evidence="1" id="KW-0732">Signal</keyword>
<organism evidence="3 5">
    <name type="scientific">Anaerotignum propionicum DSM 1682</name>
    <dbReference type="NCBI Taxonomy" id="991789"/>
    <lineage>
        <taxon>Bacteria</taxon>
        <taxon>Bacillati</taxon>
        <taxon>Bacillota</taxon>
        <taxon>Clostridia</taxon>
        <taxon>Lachnospirales</taxon>
        <taxon>Anaerotignaceae</taxon>
        <taxon>Anaerotignum</taxon>
    </lineage>
</organism>
<sequence>MLKKMLLVSCFSFTLLAGNLAAPSYVTYGADTSVIASGDMDEIIIRPMAEQTEWMYRTIEPNMLQRRLWSLTYGKWLTDWEWVIGPN</sequence>
<dbReference type="OrthoDB" id="2067472at2"/>
<proteinExistence type="predicted"/>
<keyword evidence="4" id="KW-1185">Reference proteome</keyword>
<reference evidence="5" key="3">
    <citation type="submission" date="2016-11" db="EMBL/GenBank/DDBJ databases">
        <authorList>
            <person name="Jaros S."/>
            <person name="Januszkiewicz K."/>
            <person name="Wedrychowicz H."/>
        </authorList>
    </citation>
    <scope>NUCLEOTIDE SEQUENCE [LARGE SCALE GENOMIC DNA]</scope>
    <source>
        <strain evidence="5">DSM 1682</strain>
    </source>
</reference>
<dbReference type="KEGG" id="cpro:CPRO_08720"/>
<reference evidence="2 4" key="1">
    <citation type="journal article" date="2016" name="Genome Announc.">
        <title>Complete Genome Sequence of the Amino Acid-Fermenting Clostridium propionicum X2 (DSM 1682).</title>
        <authorList>
            <person name="Poehlein A."/>
            <person name="Schlien K."/>
            <person name="Chowdhury N.P."/>
            <person name="Gottschalk G."/>
            <person name="Buckel W."/>
            <person name="Daniel R."/>
        </authorList>
    </citation>
    <scope>NUCLEOTIDE SEQUENCE [LARGE SCALE GENOMIC DNA]</scope>
    <source>
        <strain evidence="2 4">X2</strain>
    </source>
</reference>
<dbReference type="EMBL" id="FQUA01000002">
    <property type="protein sequence ID" value="SHE41188.1"/>
    <property type="molecule type" value="Genomic_DNA"/>
</dbReference>
<evidence type="ECO:0000313" key="4">
    <source>
        <dbReference type="Proteomes" id="UP000068026"/>
    </source>
</evidence>
<dbReference type="Proteomes" id="UP000184204">
    <property type="component" value="Unassembled WGS sequence"/>
</dbReference>
<evidence type="ECO:0000256" key="1">
    <source>
        <dbReference type="SAM" id="SignalP"/>
    </source>
</evidence>